<dbReference type="OrthoDB" id="6513042at2759"/>
<dbReference type="InterPro" id="IPR027417">
    <property type="entry name" value="P-loop_NTPase"/>
</dbReference>
<feature type="domain" description="DNA2/NAM7 helicase helicase" evidence="7">
    <location>
        <begin position="778"/>
        <end position="1023"/>
    </location>
</feature>
<dbReference type="PANTHER" id="PTHR10887:SF495">
    <property type="entry name" value="HELICASE SENATAXIN ISOFORM X1-RELATED"/>
    <property type="match status" value="1"/>
</dbReference>
<feature type="region of interest" description="Disordered" evidence="6">
    <location>
        <begin position="290"/>
        <end position="337"/>
    </location>
</feature>
<dbReference type="GO" id="GO:0006369">
    <property type="term" value="P:termination of RNA polymerase II transcription"/>
    <property type="evidence" value="ECO:0007669"/>
    <property type="project" value="TreeGrafter"/>
</dbReference>
<dbReference type="Pfam" id="PF13087">
    <property type="entry name" value="AAA_12"/>
    <property type="match status" value="1"/>
</dbReference>
<gene>
    <name evidence="9" type="ORF">X975_08588</name>
</gene>
<evidence type="ECO:0000256" key="6">
    <source>
        <dbReference type="SAM" id="MobiDB-lite"/>
    </source>
</evidence>
<keyword evidence="3 9" id="KW-0347">Helicase</keyword>
<dbReference type="SUPFAM" id="SSF52540">
    <property type="entry name" value="P-loop containing nucleoside triphosphate hydrolases"/>
    <property type="match status" value="1"/>
</dbReference>
<feature type="compositionally biased region" description="Basic residues" evidence="6">
    <location>
        <begin position="260"/>
        <end position="269"/>
    </location>
</feature>
<dbReference type="AlphaFoldDB" id="A0A087UWM5"/>
<feature type="compositionally biased region" description="Polar residues" evidence="6">
    <location>
        <begin position="24"/>
        <end position="35"/>
    </location>
</feature>
<keyword evidence="1" id="KW-0547">Nucleotide-binding</keyword>
<dbReference type="STRING" id="407821.A0A087UWM5"/>
<keyword evidence="5" id="KW-0175">Coiled coil</keyword>
<feature type="region of interest" description="Disordered" evidence="6">
    <location>
        <begin position="22"/>
        <end position="48"/>
    </location>
</feature>
<keyword evidence="2" id="KW-0378">Hydrolase</keyword>
<dbReference type="InterPro" id="IPR045055">
    <property type="entry name" value="DNA2/NAM7-like"/>
</dbReference>
<feature type="non-terminal residue" evidence="9">
    <location>
        <position position="1261"/>
    </location>
</feature>
<feature type="compositionally biased region" description="Basic and acidic residues" evidence="6">
    <location>
        <begin position="297"/>
        <end position="309"/>
    </location>
</feature>
<feature type="compositionally biased region" description="Basic and acidic residues" evidence="6">
    <location>
        <begin position="242"/>
        <end position="259"/>
    </location>
</feature>
<dbReference type="GO" id="GO:0001147">
    <property type="term" value="F:transcription termination site sequence-specific DNA binding"/>
    <property type="evidence" value="ECO:0007669"/>
    <property type="project" value="TreeGrafter"/>
</dbReference>
<keyword evidence="10" id="KW-1185">Reference proteome</keyword>
<dbReference type="CDD" id="cd18042">
    <property type="entry name" value="DEXXQc_SETX"/>
    <property type="match status" value="1"/>
</dbReference>
<protein>
    <submittedName>
        <fullName evidence="9">Putative helicase senataxin</fullName>
    </submittedName>
</protein>
<dbReference type="GO" id="GO:0004386">
    <property type="term" value="F:helicase activity"/>
    <property type="evidence" value="ECO:0007669"/>
    <property type="project" value="UniProtKB-KW"/>
</dbReference>
<accession>A0A087UWM5</accession>
<evidence type="ECO:0000256" key="2">
    <source>
        <dbReference type="ARBA" id="ARBA00022801"/>
    </source>
</evidence>
<dbReference type="Proteomes" id="UP000054359">
    <property type="component" value="Unassembled WGS sequence"/>
</dbReference>
<feature type="region of interest" description="Disordered" evidence="6">
    <location>
        <begin position="348"/>
        <end position="367"/>
    </location>
</feature>
<dbReference type="CDD" id="cd18808">
    <property type="entry name" value="SF1_C_Upf1"/>
    <property type="match status" value="1"/>
</dbReference>
<dbReference type="FunFam" id="3.40.50.300:FF:000326">
    <property type="entry name" value="P-loop containing nucleoside triphosphate hydrolase"/>
    <property type="match status" value="1"/>
</dbReference>
<evidence type="ECO:0000313" key="10">
    <source>
        <dbReference type="Proteomes" id="UP000054359"/>
    </source>
</evidence>
<dbReference type="EMBL" id="KK122028">
    <property type="protein sequence ID" value="KFM81764.1"/>
    <property type="molecule type" value="Genomic_DNA"/>
</dbReference>
<feature type="coiled-coil region" evidence="5">
    <location>
        <begin position="878"/>
        <end position="912"/>
    </location>
</feature>
<dbReference type="OMA" id="YKEDSEN"/>
<evidence type="ECO:0000256" key="1">
    <source>
        <dbReference type="ARBA" id="ARBA00022741"/>
    </source>
</evidence>
<dbReference type="GO" id="GO:0005694">
    <property type="term" value="C:chromosome"/>
    <property type="evidence" value="ECO:0007669"/>
    <property type="project" value="UniProtKB-ARBA"/>
</dbReference>
<evidence type="ECO:0000256" key="5">
    <source>
        <dbReference type="SAM" id="Coils"/>
    </source>
</evidence>
<evidence type="ECO:0000256" key="4">
    <source>
        <dbReference type="ARBA" id="ARBA00022840"/>
    </source>
</evidence>
<reference evidence="9 10" key="1">
    <citation type="submission" date="2013-11" db="EMBL/GenBank/DDBJ databases">
        <title>Genome sequencing of Stegodyphus mimosarum.</title>
        <authorList>
            <person name="Bechsgaard J."/>
        </authorList>
    </citation>
    <scope>NUCLEOTIDE SEQUENCE [LARGE SCALE GENOMIC DNA]</scope>
</reference>
<dbReference type="Pfam" id="PF13086">
    <property type="entry name" value="AAA_11"/>
    <property type="match status" value="1"/>
</dbReference>
<organism evidence="9 10">
    <name type="scientific">Stegodyphus mimosarum</name>
    <name type="common">African social velvet spider</name>
    <dbReference type="NCBI Taxonomy" id="407821"/>
    <lineage>
        <taxon>Eukaryota</taxon>
        <taxon>Metazoa</taxon>
        <taxon>Ecdysozoa</taxon>
        <taxon>Arthropoda</taxon>
        <taxon>Chelicerata</taxon>
        <taxon>Arachnida</taxon>
        <taxon>Araneae</taxon>
        <taxon>Araneomorphae</taxon>
        <taxon>Entelegynae</taxon>
        <taxon>Eresoidea</taxon>
        <taxon>Eresidae</taxon>
        <taxon>Stegodyphus</taxon>
    </lineage>
</organism>
<evidence type="ECO:0000256" key="3">
    <source>
        <dbReference type="ARBA" id="ARBA00022806"/>
    </source>
</evidence>
<proteinExistence type="predicted"/>
<feature type="region of interest" description="Disordered" evidence="6">
    <location>
        <begin position="242"/>
        <end position="270"/>
    </location>
</feature>
<dbReference type="GO" id="GO:0005524">
    <property type="term" value="F:ATP binding"/>
    <property type="evidence" value="ECO:0007669"/>
    <property type="project" value="UniProtKB-KW"/>
</dbReference>
<evidence type="ECO:0000259" key="8">
    <source>
        <dbReference type="Pfam" id="PF13087"/>
    </source>
</evidence>
<keyword evidence="4" id="KW-0067">ATP-binding</keyword>
<dbReference type="InterPro" id="IPR047187">
    <property type="entry name" value="SF1_C_Upf1"/>
</dbReference>
<dbReference type="Gene3D" id="3.40.50.300">
    <property type="entry name" value="P-loop containing nucleotide triphosphate hydrolases"/>
    <property type="match status" value="2"/>
</dbReference>
<dbReference type="GO" id="GO:0016787">
    <property type="term" value="F:hydrolase activity"/>
    <property type="evidence" value="ECO:0007669"/>
    <property type="project" value="UniProtKB-KW"/>
</dbReference>
<sequence length="1261" mass="144881">MKRKNSSEFISDGILPKKFHLSTDLPTENMQSVDAKSQLPDKKEENFGYSQEEEVIYISDDDSFLDFNSSQVIIKSEPVDDYDEIDLVPASSFVASNKVNDDGLGIIMECEEDHDFPCRNDIPAKEGNSETLEDIIKFVNSKYKEDSENEGKKRITAEAETDFFPELSQNFYAGNDVEDCAEDNILANNDNQSNFANIENSKNKLVRKSCGRTLLTDPKPMEIRSRKIRGREEGFIERSKNCDANADRISQKRESDAKNHKNLSKKCNKATKSSTSDFIKVAGNKLSNFKIPKKANVKHDENERNKEQTSRQNGSQKLQSSSKAKKPPIPRRADNYGSRLGFIVKDMQKVEPPQSRKSASIKCSPQKLKKKVESSRINLSNIHKQQTTVEHFSRHIDTSVQKTGSIDRYAWVTQHGQKSHNQVLRQSVHLVSDVSQQSTPVTSTSGKSYISEKGMPFVKSDGLPSYVVDPRLKRNMKKMPGQLANKHSNIEMNKNDSDHFKTSMQNNAHQTQGLEKNTNSMSRIKFYTVLERVLGLNVKWLEEQKKMKFPPPYVYEGANHLPLNFDSLDKYISSFSPMLMLELWDLICQESAPIIDSQNSLNKFYFEIISCKSEESMTKLLCRSIINKLSFNPVEGNLIIMHIQYQYQDKCSNPIFGYINKCCVEELISDISNSDVWRKMPKQWLTSAKLCSFSVYIKRRHMQPKYRHLMKANGICSLRNRLRLADCLHNIKLSPLHMDIVCPRLETFFVKYQPGVFPSRDFNYSQMQFIEGVTTDLQCSVQKPKIILLQGPPGTGKTHTIIGLIEEILNCKSIKGKILITAPSNAAVDEIGLRLVKLSKQSNWQSQKITFVRIGQSAQMHPEILKYFLDEKAFNLYHEDRKTDINQKRKELKDLEMKIKELEEKMRNIPDNASEANLDSLKSQWQTKYSQFSFKCLTYSIQNHYRHKVLMESNIILSTLGSCGQSILHMTFKPNPRSFFSCCIVDEATQCTELEMLQPLLFRMDKLILVGDHQQLPATVNSKLAVDYGFERSMFERFHIYFKKNFHDSPLFMLREQYRMHSQICHFPSKYFYEGNLITSPETDIRDVHFKVFPYLVYDVQDSSESNAANSKANQYEAFSIVKICEQLLLIDSKMPIGIITPYQGQLAMYKQCVNNSPAWKTIEVNTVDGFQGREKDVIIFSSVRANNSGNIGFVSSKKRLNVAITRARKCLIICGHMKSLIIDPHWKALIQDARERRVYYVINSYKDIPLIFRKAIKSTT</sequence>
<dbReference type="PANTHER" id="PTHR10887">
    <property type="entry name" value="DNA2/NAM7 HELICASE FAMILY"/>
    <property type="match status" value="1"/>
</dbReference>
<dbReference type="InterPro" id="IPR041677">
    <property type="entry name" value="DNA2/NAM7_AAA_11"/>
</dbReference>
<evidence type="ECO:0000313" key="9">
    <source>
        <dbReference type="EMBL" id="KFM81764.1"/>
    </source>
</evidence>
<feature type="domain" description="DNA2/NAM7 helicase-like C-terminal" evidence="8">
    <location>
        <begin position="1031"/>
        <end position="1218"/>
    </location>
</feature>
<dbReference type="InterPro" id="IPR041679">
    <property type="entry name" value="DNA2/NAM7-like_C"/>
</dbReference>
<name>A0A087UWM5_STEMI</name>
<evidence type="ECO:0000259" key="7">
    <source>
        <dbReference type="Pfam" id="PF13086"/>
    </source>
</evidence>
<dbReference type="GO" id="GO:0016604">
    <property type="term" value="C:nuclear body"/>
    <property type="evidence" value="ECO:0007669"/>
    <property type="project" value="TreeGrafter"/>
</dbReference>